<dbReference type="Proteomes" id="UP000319014">
    <property type="component" value="Unassembled WGS sequence"/>
</dbReference>
<keyword evidence="1" id="KW-0131">Cell cycle</keyword>
<keyword evidence="1" id="KW-0132">Cell division</keyword>
<dbReference type="EMBL" id="FXTK01000005">
    <property type="protein sequence ID" value="SMO62543.1"/>
    <property type="molecule type" value="Genomic_DNA"/>
</dbReference>
<dbReference type="RefSeq" id="WP_142662687.1">
    <property type="nucleotide sequence ID" value="NZ_FXTK01000005.1"/>
</dbReference>
<protein>
    <submittedName>
        <fullName evidence="1">Cell division protein ZapA</fullName>
    </submittedName>
</protein>
<evidence type="ECO:0000313" key="2">
    <source>
        <dbReference type="Proteomes" id="UP000319014"/>
    </source>
</evidence>
<proteinExistence type="predicted"/>
<evidence type="ECO:0000313" key="1">
    <source>
        <dbReference type="EMBL" id="SMO62543.1"/>
    </source>
</evidence>
<dbReference type="AlphaFoldDB" id="A0A521CSU7"/>
<reference evidence="1 2" key="1">
    <citation type="submission" date="2017-05" db="EMBL/GenBank/DDBJ databases">
        <authorList>
            <person name="Varghese N."/>
            <person name="Submissions S."/>
        </authorList>
    </citation>
    <scope>NUCLEOTIDE SEQUENCE [LARGE SCALE GENOMIC DNA]</scope>
    <source>
        <strain evidence="1 2">DSM 100094</strain>
    </source>
</reference>
<dbReference type="InterPro" id="IPR042233">
    <property type="entry name" value="Cell_div_ZapA_N"/>
</dbReference>
<dbReference type="OrthoDB" id="9797575at2"/>
<accession>A0A521CSU7</accession>
<name>A0A521CSU7_9RHOB</name>
<keyword evidence="2" id="KW-1185">Reference proteome</keyword>
<dbReference type="Pfam" id="PF05164">
    <property type="entry name" value="ZapA"/>
    <property type="match status" value="1"/>
</dbReference>
<dbReference type="GO" id="GO:0051301">
    <property type="term" value="P:cell division"/>
    <property type="evidence" value="ECO:0007669"/>
    <property type="project" value="UniProtKB-KW"/>
</dbReference>
<dbReference type="InterPro" id="IPR007838">
    <property type="entry name" value="Cell_div_ZapA-like"/>
</dbReference>
<dbReference type="InterPro" id="IPR036192">
    <property type="entry name" value="Cell_div_ZapA-like_sf"/>
</dbReference>
<dbReference type="Gene3D" id="3.30.160.880">
    <property type="entry name" value="Cell division protein ZapA protomer, N-terminal domain"/>
    <property type="match status" value="1"/>
</dbReference>
<dbReference type="SUPFAM" id="SSF102829">
    <property type="entry name" value="Cell division protein ZapA-like"/>
    <property type="match status" value="1"/>
</dbReference>
<organism evidence="1 2">
    <name type="scientific">Paracoccus laeviglucosivorans</name>
    <dbReference type="NCBI Taxonomy" id="1197861"/>
    <lineage>
        <taxon>Bacteria</taxon>
        <taxon>Pseudomonadati</taxon>
        <taxon>Pseudomonadota</taxon>
        <taxon>Alphaproteobacteria</taxon>
        <taxon>Rhodobacterales</taxon>
        <taxon>Paracoccaceae</taxon>
        <taxon>Paracoccus</taxon>
    </lineage>
</organism>
<gene>
    <name evidence="1" type="ORF">SAMN06265221_105139</name>
</gene>
<sequence>MAEVDFSIGHKTYTLACQEGEERLLKRAAALLDTEAQHILEQAGRMPEPRLLLLAGLMLAERTTAFEDRAITAERELSRLKTNPARVEVPVVPASLSEAMAELAARAEALAQKAEEQLPG</sequence>